<dbReference type="CDD" id="cd12797">
    <property type="entry name" value="M23_peptidase"/>
    <property type="match status" value="1"/>
</dbReference>
<dbReference type="PANTHER" id="PTHR21666:SF270">
    <property type="entry name" value="MUREIN HYDROLASE ACTIVATOR ENVC"/>
    <property type="match status" value="1"/>
</dbReference>
<dbReference type="Pfam" id="PF01551">
    <property type="entry name" value="Peptidase_M23"/>
    <property type="match status" value="1"/>
</dbReference>
<dbReference type="Gene3D" id="2.70.70.10">
    <property type="entry name" value="Glucose Permease (Domain IIA)"/>
    <property type="match status" value="1"/>
</dbReference>
<dbReference type="Proteomes" id="UP001321786">
    <property type="component" value="Chromosome"/>
</dbReference>
<dbReference type="InterPro" id="IPR016047">
    <property type="entry name" value="M23ase_b-sheet_dom"/>
</dbReference>
<organism evidence="2 3">
    <name type="scientific">Helicovermis profundi</name>
    <dbReference type="NCBI Taxonomy" id="3065157"/>
    <lineage>
        <taxon>Bacteria</taxon>
        <taxon>Bacillati</taxon>
        <taxon>Bacillota</taxon>
        <taxon>Clostridia</taxon>
        <taxon>Helicovermis</taxon>
    </lineage>
</organism>
<name>A0AAU9E829_9FIRM</name>
<evidence type="ECO:0000313" key="3">
    <source>
        <dbReference type="Proteomes" id="UP001321786"/>
    </source>
</evidence>
<gene>
    <name evidence="2" type="ORF">HLPR_19240</name>
</gene>
<dbReference type="InterPro" id="IPR011055">
    <property type="entry name" value="Dup_hybrid_motif"/>
</dbReference>
<dbReference type="RefSeq" id="WP_338535220.1">
    <property type="nucleotide sequence ID" value="NZ_AP028654.1"/>
</dbReference>
<dbReference type="KEGG" id="hprf:HLPR_19240"/>
<keyword evidence="3" id="KW-1185">Reference proteome</keyword>
<evidence type="ECO:0000313" key="2">
    <source>
        <dbReference type="EMBL" id="BEP29593.1"/>
    </source>
</evidence>
<dbReference type="PANTHER" id="PTHR21666">
    <property type="entry name" value="PEPTIDASE-RELATED"/>
    <property type="match status" value="1"/>
</dbReference>
<dbReference type="AlphaFoldDB" id="A0AAU9E829"/>
<accession>A0AAU9E829</accession>
<proteinExistence type="predicted"/>
<dbReference type="SUPFAM" id="SSF51261">
    <property type="entry name" value="Duplicated hybrid motif"/>
    <property type="match status" value="1"/>
</dbReference>
<dbReference type="EMBL" id="AP028654">
    <property type="protein sequence ID" value="BEP29593.1"/>
    <property type="molecule type" value="Genomic_DNA"/>
</dbReference>
<sequence length="532" mass="61695">MKKKLVLITIIITIATSIFGLNYYRSKTKIVNSFSTLQINTYENSKNIFTINNTDLLYKVLCDSINKSVTYTKPIKYNKEIIFEFIDKNKTKKNLNFYSDIDKKELYFLYNNKQYIIPREYSKLLLNYDEFSDLYPNNINPSIIIHSAKSSIVPHSAKSNLFYKKINSKWYKISNINTSTNLDSNIIMDPVLNLIESENLKINISPKPSHFEVYTNNEQQKLNENIYIPLKIESTINYTIKAIWEKNTDSDFYGEKDWTFKVNVDLKPKLEVINSTEKQGDFFIIKMLNLNYNETPILEQNIIDNIKYWKIDDAWYSIIPLNYWVKKGTYKVKFSIKKNNNVIPISNKTLDILNKKFDKQYLTIDKTVASSTKNPEAYSQYAKIFSPSREKSINKKLWQGKFIWPCVGRISTEFGMMRYVNGTLTSYRHSGIDIAVPRGTPVLATNSGKIVLSQKLIMTGNTVVIDHGLGIFSVYFHMDSLNYNKNEMVKKGEIIGTVGTTGFSTGPHLHFTTSYYKTNLDPNTFLNWDGKL</sequence>
<dbReference type="InterPro" id="IPR050570">
    <property type="entry name" value="Cell_wall_metabolism_enzyme"/>
</dbReference>
<protein>
    <recommendedName>
        <fullName evidence="1">M23ase beta-sheet core domain-containing protein</fullName>
    </recommendedName>
</protein>
<dbReference type="GO" id="GO:0004222">
    <property type="term" value="F:metalloendopeptidase activity"/>
    <property type="evidence" value="ECO:0007669"/>
    <property type="project" value="TreeGrafter"/>
</dbReference>
<feature type="domain" description="M23ase beta-sheet core" evidence="1">
    <location>
        <begin position="428"/>
        <end position="522"/>
    </location>
</feature>
<evidence type="ECO:0000259" key="1">
    <source>
        <dbReference type="Pfam" id="PF01551"/>
    </source>
</evidence>
<reference evidence="2 3" key="1">
    <citation type="submission" date="2023-08" db="EMBL/GenBank/DDBJ databases">
        <title>Helicovermis profunda gen. nov., sp. nov., a novel mesophilic, fermentative bacterium within the Bacillota from a deep-sea hydrothermal vent chimney.</title>
        <authorList>
            <person name="Miyazaki U."/>
            <person name="Mizutani D."/>
            <person name="Hashimoto Y."/>
            <person name="Tame A."/>
            <person name="Sawayama S."/>
            <person name="Miyazaki J."/>
            <person name="Takai K."/>
            <person name="Nakagawa S."/>
        </authorList>
    </citation>
    <scope>NUCLEOTIDE SEQUENCE [LARGE SCALE GENOMIC DNA]</scope>
    <source>
        <strain evidence="2 3">S502</strain>
    </source>
</reference>